<dbReference type="OrthoDB" id="3268648at2"/>
<dbReference type="EMBL" id="CP001821">
    <property type="protein sequence ID" value="ACZ29886.1"/>
    <property type="molecule type" value="Genomic_DNA"/>
</dbReference>
<evidence type="ECO:0000313" key="3">
    <source>
        <dbReference type="EMBL" id="ACZ29886.1"/>
    </source>
</evidence>
<organism evidence="3 4">
    <name type="scientific">Xylanimonas cellulosilytica (strain DSM 15894 / JCM 12276 / CECT 5975 / KCTC 9989 / LMG 20990 / NBRC 107835 / XIL07)</name>
    <dbReference type="NCBI Taxonomy" id="446471"/>
    <lineage>
        <taxon>Bacteria</taxon>
        <taxon>Bacillati</taxon>
        <taxon>Actinomycetota</taxon>
        <taxon>Actinomycetes</taxon>
        <taxon>Micrococcales</taxon>
        <taxon>Promicromonosporaceae</taxon>
        <taxon>Xylanimonas</taxon>
    </lineage>
</organism>
<dbReference type="eggNOG" id="COG3409">
    <property type="taxonomic scope" value="Bacteria"/>
</dbReference>
<dbReference type="Pfam" id="PF01471">
    <property type="entry name" value="PG_binding_1"/>
    <property type="match status" value="1"/>
</dbReference>
<keyword evidence="4" id="KW-1185">Reference proteome</keyword>
<dbReference type="Proteomes" id="UP000002255">
    <property type="component" value="Chromosome"/>
</dbReference>
<dbReference type="HOGENOM" id="CLU_061330_0_0_11"/>
<dbReference type="RefSeq" id="WP_012877628.1">
    <property type="nucleotide sequence ID" value="NC_013530.1"/>
</dbReference>
<evidence type="ECO:0000256" key="1">
    <source>
        <dbReference type="SAM" id="Phobius"/>
    </source>
</evidence>
<reference evidence="4" key="1">
    <citation type="submission" date="2009-11" db="EMBL/GenBank/DDBJ databases">
        <title>The complete chromosome of Xylanimonas cellulosilytica DSM 15894.</title>
        <authorList>
            <consortium name="US DOE Joint Genome Institute (JGI-PGF)"/>
            <person name="Lucas S."/>
            <person name="Copeland A."/>
            <person name="Lapidus A."/>
            <person name="Glavina del Rio T."/>
            <person name="Dalin E."/>
            <person name="Tice H."/>
            <person name="Bruce D."/>
            <person name="Goodwin L."/>
            <person name="Pitluck S."/>
            <person name="Kyrpides N."/>
            <person name="Mavromatis K."/>
            <person name="Ivanova N."/>
            <person name="Mikhailova N."/>
            <person name="Foster B."/>
            <person name="Clum A."/>
            <person name="Brettin T."/>
            <person name="Detter J.C."/>
            <person name="Han C."/>
            <person name="Larimer F."/>
            <person name="Land M."/>
            <person name="Hauser L."/>
            <person name="Markowitz V."/>
            <person name="Cheng J.F."/>
            <person name="Hugenholtz P."/>
            <person name="Woyke T."/>
            <person name="Wu D."/>
            <person name="Gehrich-Schroeter G."/>
            <person name="Schneider S."/>
            <person name="Pukall S.R."/>
            <person name="Klenk H.P."/>
            <person name="Eisen J.A."/>
        </authorList>
    </citation>
    <scope>NUCLEOTIDE SEQUENCE [LARGE SCALE GENOMIC DNA]</scope>
    <source>
        <strain evidence="4">DSM 15894 / CECT 5975 / LMG 20990 / XIL07</strain>
    </source>
</reference>
<evidence type="ECO:0000313" key="4">
    <source>
        <dbReference type="Proteomes" id="UP000002255"/>
    </source>
</evidence>
<feature type="domain" description="Peptidoglycan binding-like" evidence="2">
    <location>
        <begin position="129"/>
        <end position="176"/>
    </location>
</feature>
<dbReference type="Gene3D" id="1.10.101.10">
    <property type="entry name" value="PGBD-like superfamily/PGBD"/>
    <property type="match status" value="1"/>
</dbReference>
<dbReference type="AlphaFoldDB" id="D1BY43"/>
<sequence>MVVMRVGGSVVRRGVGLWVVAVATAAGLGALFGWWAFAPPSVPTQAQSPATVAVTEMTVGRSLPVAVSATWHPEPFGVGAAAGTLTSLDIADGDVVDAGDVLYTVDLRPVVAAVGAVPAFRDLGAGTVGEDVRQIQQLLHDTGFLVAEPTGRFGPATTAAVRAWQRSLGVTVDGVVRAGDVVFTSALPARVLVNEGVTVGARLTEGDVVLSLLSSDPEFVATVPATVAVDADAPVTVTFDGEPVPAVVTGQRTDQSGNTLFVLARADGSPVCADRCDLVPLDRGAASFPARQVVVSEVTGPGVPAAALWLDPLGSPYLVTEDGTELPVTIVGRGDGRMVLDGVETGTVVRLADATAAGSS</sequence>
<dbReference type="InterPro" id="IPR036366">
    <property type="entry name" value="PGBDSf"/>
</dbReference>
<feature type="transmembrane region" description="Helical" evidence="1">
    <location>
        <begin position="15"/>
        <end position="37"/>
    </location>
</feature>
<dbReference type="SUPFAM" id="SSF47090">
    <property type="entry name" value="PGBD-like"/>
    <property type="match status" value="1"/>
</dbReference>
<keyword evidence="1" id="KW-1133">Transmembrane helix</keyword>
<keyword evidence="1" id="KW-0472">Membrane</keyword>
<gene>
    <name evidence="3" type="ordered locus">Xcel_0853</name>
</gene>
<dbReference type="STRING" id="446471.Xcel_0853"/>
<dbReference type="InterPro" id="IPR002477">
    <property type="entry name" value="Peptidoglycan-bd-like"/>
</dbReference>
<name>D1BY43_XYLCX</name>
<reference evidence="3 4" key="2">
    <citation type="journal article" date="2010" name="Stand. Genomic Sci.">
        <title>Complete genome sequence of Xylanimonas cellulosilytica type strain (XIL07).</title>
        <authorList>
            <person name="Foster B."/>
            <person name="Pukall R."/>
            <person name="Abt B."/>
            <person name="Nolan M."/>
            <person name="Glavina Del Rio T."/>
            <person name="Chen F."/>
            <person name="Lucas S."/>
            <person name="Tice H."/>
            <person name="Pitluck S."/>
            <person name="Cheng J.-F."/>
            <person name="Chertkov O."/>
            <person name="Brettin T."/>
            <person name="Han C."/>
            <person name="Detter J.C."/>
            <person name="Bruce D."/>
            <person name="Goodwin L."/>
            <person name="Ivanova N."/>
            <person name="Mavromatis K."/>
            <person name="Pati A."/>
            <person name="Mikhailova N."/>
            <person name="Chen A."/>
            <person name="Palaniappan K."/>
            <person name="Land M."/>
            <person name="Hauser L."/>
            <person name="Chang Y.-J."/>
            <person name="Jeffries C.D."/>
            <person name="Chain P."/>
            <person name="Rohde M."/>
            <person name="Goeker M."/>
            <person name="Bristow J."/>
            <person name="Eisen J.A."/>
            <person name="Markowitz V."/>
            <person name="Hugenholtz P."/>
            <person name="Kyrpides N.C."/>
            <person name="Klenk H.-P."/>
            <person name="Lapidus A."/>
        </authorList>
    </citation>
    <scope>NUCLEOTIDE SEQUENCE [LARGE SCALE GENOMIC DNA]</scope>
    <source>
        <strain evidence="4">DSM 15894 / CECT 5975 / LMG 20990 / XIL07</strain>
    </source>
</reference>
<dbReference type="InterPro" id="IPR036365">
    <property type="entry name" value="PGBD-like_sf"/>
</dbReference>
<keyword evidence="1" id="KW-0812">Transmembrane</keyword>
<evidence type="ECO:0000259" key="2">
    <source>
        <dbReference type="Pfam" id="PF01471"/>
    </source>
</evidence>
<proteinExistence type="predicted"/>
<protein>
    <submittedName>
        <fullName evidence="3">Peptidoglycan-binding domain 1 protein</fullName>
    </submittedName>
</protein>
<dbReference type="KEGG" id="xce:Xcel_0853"/>
<accession>D1BY43</accession>